<evidence type="ECO:0000259" key="8">
    <source>
        <dbReference type="Pfam" id="PF12704"/>
    </source>
</evidence>
<feature type="transmembrane region" description="Helical" evidence="6">
    <location>
        <begin position="341"/>
        <end position="362"/>
    </location>
</feature>
<evidence type="ECO:0000256" key="5">
    <source>
        <dbReference type="ARBA" id="ARBA00023136"/>
    </source>
</evidence>
<feature type="transmembrane region" description="Helical" evidence="6">
    <location>
        <begin position="285"/>
        <end position="305"/>
    </location>
</feature>
<feature type="transmembrane region" description="Helical" evidence="6">
    <location>
        <begin position="745"/>
        <end position="764"/>
    </location>
</feature>
<evidence type="ECO:0000256" key="2">
    <source>
        <dbReference type="ARBA" id="ARBA00022475"/>
    </source>
</evidence>
<protein>
    <submittedName>
        <fullName evidence="9">ABC transporter permease</fullName>
    </submittedName>
</protein>
<evidence type="ECO:0000313" key="10">
    <source>
        <dbReference type="Proteomes" id="UP001597414"/>
    </source>
</evidence>
<feature type="transmembrane region" description="Helical" evidence="6">
    <location>
        <begin position="693"/>
        <end position="717"/>
    </location>
</feature>
<name>A0ABW5B800_9BACT</name>
<dbReference type="Proteomes" id="UP001597414">
    <property type="component" value="Unassembled WGS sequence"/>
</dbReference>
<dbReference type="PANTHER" id="PTHR30572:SF18">
    <property type="entry name" value="ABC-TYPE MACROLIDE FAMILY EXPORT SYSTEM PERMEASE COMPONENT 2"/>
    <property type="match status" value="1"/>
</dbReference>
<comment type="caution">
    <text evidence="9">The sequence shown here is derived from an EMBL/GenBank/DDBJ whole genome shotgun (WGS) entry which is preliminary data.</text>
</comment>
<feature type="transmembrane region" description="Helical" evidence="6">
    <location>
        <begin position="776"/>
        <end position="797"/>
    </location>
</feature>
<organism evidence="9 10">
    <name type="scientific">Shivajiella indica</name>
    <dbReference type="NCBI Taxonomy" id="872115"/>
    <lineage>
        <taxon>Bacteria</taxon>
        <taxon>Pseudomonadati</taxon>
        <taxon>Bacteroidota</taxon>
        <taxon>Cytophagia</taxon>
        <taxon>Cytophagales</taxon>
        <taxon>Cyclobacteriaceae</taxon>
        <taxon>Shivajiella</taxon>
    </lineage>
</organism>
<feature type="domain" description="ABC3 transporter permease C-terminal" evidence="7">
    <location>
        <begin position="292"/>
        <end position="403"/>
    </location>
</feature>
<dbReference type="InterPro" id="IPR003838">
    <property type="entry name" value="ABC3_permease_C"/>
</dbReference>
<dbReference type="InterPro" id="IPR050250">
    <property type="entry name" value="Macrolide_Exporter_MacB"/>
</dbReference>
<keyword evidence="3 6" id="KW-0812">Transmembrane</keyword>
<dbReference type="EMBL" id="JBHUIV010000010">
    <property type="protein sequence ID" value="MFD2200851.1"/>
    <property type="molecule type" value="Genomic_DNA"/>
</dbReference>
<dbReference type="PANTHER" id="PTHR30572">
    <property type="entry name" value="MEMBRANE COMPONENT OF TRANSPORTER-RELATED"/>
    <property type="match status" value="1"/>
</dbReference>
<dbReference type="InterPro" id="IPR025857">
    <property type="entry name" value="MacB_PCD"/>
</dbReference>
<dbReference type="Pfam" id="PF12704">
    <property type="entry name" value="MacB_PCD"/>
    <property type="match status" value="1"/>
</dbReference>
<sequence>MWKNYFKIGLRNLIKNKAYTSINLFGLTVGVAASILLFFYIQHQLSVDKFHEYKDSVFRVLRTFKDGEEVKLSPSLPLALKPVLESNFAGEMVYTNILPNNFLVKTEEGDGFRQEVTMVSPAFFEMFTFRMLQGTYPKNSEGRSEVVLAEETAKRYFGESDPIGKDLLIRLAEDFITFKVIGIIENKPRNSSLGYEVLILDDNVDVLYTPQQIEHWHMAFGDAYLMVKEKTNSGDFESVMTAYMQRLFSDREDPIDYNFSLQPLEDIYLNTEIGPGSAANLNPKILWVLSGIGVLIILIACINFTTMSIGNSASRAREVGVRKTMGADKSQLFGQFMSESVILTLAALVLGGVLATLLLPVFNQWMATEMLINFSWEQIGVIVGLGIVIALLAGSYPSIFLASFLPIQVLKSNLNLKFGKQNLRMTLLGFQFFISIFLITCTIIMHRQMRTIEDHELGIHHQSIVQVNVPPPASHGLADFINKGFDYGQTFKNELLKFPEVEKVSIATGIYGDNSWFQAGYETPEDQEINFSINIVDEDFVEVFGLEIIEGRNFSANILSDKKGGFLLNESMKNALGWNSVLDNSMESKRGFPDNRAVGLLKDFHFESLYKPITPGILVLSHENIFSGLHSLMMSDDLTPKIFVKVQTSELQETIGKMEDTWRGLYGSDPFDYSFLDDTIARQYAKDQSLRSLVTASSLIAIIIAGMGLFAMASLAISTRIKEIGIRKVLGASAMEISILFNKEFLKITIIGILMALPLSYFLMKEWLNEFAVRTQLGAGTFLFATALGLTFSILIVSLQTINASGMNPVNNLKSD</sequence>
<feature type="transmembrane region" description="Helical" evidence="6">
    <location>
        <begin position="382"/>
        <end position="405"/>
    </location>
</feature>
<evidence type="ECO:0000256" key="4">
    <source>
        <dbReference type="ARBA" id="ARBA00022989"/>
    </source>
</evidence>
<keyword evidence="2" id="KW-1003">Cell membrane</keyword>
<feature type="domain" description="ABC3 transporter permease C-terminal" evidence="7">
    <location>
        <begin position="698"/>
        <end position="809"/>
    </location>
</feature>
<dbReference type="RefSeq" id="WP_380800724.1">
    <property type="nucleotide sequence ID" value="NZ_JBHUIV010000010.1"/>
</dbReference>
<feature type="transmembrane region" description="Helical" evidence="6">
    <location>
        <begin position="426"/>
        <end position="445"/>
    </location>
</feature>
<evidence type="ECO:0000256" key="3">
    <source>
        <dbReference type="ARBA" id="ARBA00022692"/>
    </source>
</evidence>
<keyword evidence="5 6" id="KW-0472">Membrane</keyword>
<evidence type="ECO:0000259" key="7">
    <source>
        <dbReference type="Pfam" id="PF02687"/>
    </source>
</evidence>
<evidence type="ECO:0000256" key="6">
    <source>
        <dbReference type="SAM" id="Phobius"/>
    </source>
</evidence>
<reference evidence="10" key="1">
    <citation type="journal article" date="2019" name="Int. J. Syst. Evol. Microbiol.">
        <title>The Global Catalogue of Microorganisms (GCM) 10K type strain sequencing project: providing services to taxonomists for standard genome sequencing and annotation.</title>
        <authorList>
            <consortium name="The Broad Institute Genomics Platform"/>
            <consortium name="The Broad Institute Genome Sequencing Center for Infectious Disease"/>
            <person name="Wu L."/>
            <person name="Ma J."/>
        </authorList>
    </citation>
    <scope>NUCLEOTIDE SEQUENCE [LARGE SCALE GENOMIC DNA]</scope>
    <source>
        <strain evidence="10">KCTC 19812</strain>
    </source>
</reference>
<comment type="subcellular location">
    <subcellularLocation>
        <location evidence="1">Cell membrane</location>
        <topology evidence="1">Multi-pass membrane protein</topology>
    </subcellularLocation>
</comment>
<accession>A0ABW5B800</accession>
<evidence type="ECO:0000256" key="1">
    <source>
        <dbReference type="ARBA" id="ARBA00004651"/>
    </source>
</evidence>
<proteinExistence type="predicted"/>
<dbReference type="Pfam" id="PF02687">
    <property type="entry name" value="FtsX"/>
    <property type="match status" value="2"/>
</dbReference>
<gene>
    <name evidence="9" type="ORF">ACFSKV_04685</name>
</gene>
<feature type="domain" description="MacB-like periplasmic core" evidence="8">
    <location>
        <begin position="20"/>
        <end position="211"/>
    </location>
</feature>
<keyword evidence="10" id="KW-1185">Reference proteome</keyword>
<feature type="transmembrane region" description="Helical" evidence="6">
    <location>
        <begin position="21"/>
        <end position="41"/>
    </location>
</feature>
<evidence type="ECO:0000313" key="9">
    <source>
        <dbReference type="EMBL" id="MFD2200851.1"/>
    </source>
</evidence>
<keyword evidence="4 6" id="KW-1133">Transmembrane helix</keyword>